<gene>
    <name evidence="2" type="ORF">JOE42_003678</name>
</gene>
<evidence type="ECO:0000256" key="1">
    <source>
        <dbReference type="SAM" id="MobiDB-lite"/>
    </source>
</evidence>
<dbReference type="EMBL" id="JAFBBK010000001">
    <property type="protein sequence ID" value="MBM7416945.1"/>
    <property type="molecule type" value="Genomic_DNA"/>
</dbReference>
<dbReference type="Proteomes" id="UP000703038">
    <property type="component" value="Unassembled WGS sequence"/>
</dbReference>
<dbReference type="RefSeq" id="WP_204869636.1">
    <property type="nucleotide sequence ID" value="NZ_JAFBBK010000001.1"/>
</dbReference>
<comment type="caution">
    <text evidence="2">The sequence shown here is derived from an EMBL/GenBank/DDBJ whole genome shotgun (WGS) entry which is preliminary data.</text>
</comment>
<feature type="region of interest" description="Disordered" evidence="1">
    <location>
        <begin position="1"/>
        <end position="29"/>
    </location>
</feature>
<organism evidence="2 3">
    <name type="scientific">Rhodococcoides corynebacterioides</name>
    <dbReference type="NCBI Taxonomy" id="53972"/>
    <lineage>
        <taxon>Bacteria</taxon>
        <taxon>Bacillati</taxon>
        <taxon>Actinomycetota</taxon>
        <taxon>Actinomycetes</taxon>
        <taxon>Mycobacteriales</taxon>
        <taxon>Nocardiaceae</taxon>
        <taxon>Rhodococcoides</taxon>
    </lineage>
</organism>
<proteinExistence type="predicted"/>
<accession>A0ABS2KZ94</accession>
<name>A0ABS2KZ94_9NOCA</name>
<evidence type="ECO:0000313" key="2">
    <source>
        <dbReference type="EMBL" id="MBM7416945.1"/>
    </source>
</evidence>
<evidence type="ECO:0000313" key="3">
    <source>
        <dbReference type="Proteomes" id="UP000703038"/>
    </source>
</evidence>
<reference evidence="2 3" key="1">
    <citation type="submission" date="2021-01" db="EMBL/GenBank/DDBJ databases">
        <title>Genomics of switchgrass bacterial isolates.</title>
        <authorList>
            <person name="Shade A."/>
        </authorList>
    </citation>
    <scope>NUCLEOTIDE SEQUENCE [LARGE SCALE GENOMIC DNA]</scope>
    <source>
        <strain evidence="2 3">PvP111</strain>
    </source>
</reference>
<protein>
    <submittedName>
        <fullName evidence="2">Uncharacterized protein</fullName>
    </submittedName>
</protein>
<sequence>MSYHGGFPHHGDPSGRGARPRPGTLPGPARARGRYTWRYLDTDESARLWDEVTDWVWWLRDRYELTERIPRCWYRHGPVVEEFTALFASWSEAYGGESGLSRWHSQDLWPLIERLEVIAGFEQCQADGCSHDSGFLHTPEGTEAVMEPLVDSSGRDADEQVSTVDAMVVGVVDESVMLSAVVSGEATALDAGLPHGRYRLDGRLWTWSSILGGYVPSRDTHRTLRALES</sequence>
<keyword evidence="3" id="KW-1185">Reference proteome</keyword>